<dbReference type="AlphaFoldDB" id="A0A1G9HD96"/>
<evidence type="ECO:0000313" key="2">
    <source>
        <dbReference type="EMBL" id="SDL10463.1"/>
    </source>
</evidence>
<dbReference type="STRING" id="246191.SAMN05660337_2096"/>
<name>A0A1G9HD96_9BACT</name>
<feature type="transmembrane region" description="Helical" evidence="1">
    <location>
        <begin position="128"/>
        <end position="147"/>
    </location>
</feature>
<gene>
    <name evidence="2" type="ORF">SAMN05660337_2096</name>
</gene>
<evidence type="ECO:0000256" key="1">
    <source>
        <dbReference type="SAM" id="Phobius"/>
    </source>
</evidence>
<feature type="transmembrane region" description="Helical" evidence="1">
    <location>
        <begin position="7"/>
        <end position="27"/>
    </location>
</feature>
<keyword evidence="1" id="KW-0472">Membrane</keyword>
<sequence length="170" mass="19489">MIKYLCAYIKTWTFYIVLTLSLAYAYLMNGDSNCAIEQLSLNIIGIVSGASVAAIAIVLNMLTNEKFALNAIKYNIEDKIYYNFVNSIKKDFIFIISSLFIIYMVSALPNSDIPFIRSPIEEISRKNYTIFITAFFTLSSFSAFYDISSSMFEVLRVFFEQIKTKQDKPK</sequence>
<feature type="transmembrane region" description="Helical" evidence="1">
    <location>
        <begin position="39"/>
        <end position="62"/>
    </location>
</feature>
<keyword evidence="3" id="KW-1185">Reference proteome</keyword>
<keyword evidence="1" id="KW-0812">Transmembrane</keyword>
<accession>A0A1G9HD96</accession>
<proteinExistence type="predicted"/>
<evidence type="ECO:0000313" key="3">
    <source>
        <dbReference type="Proteomes" id="UP000199053"/>
    </source>
</evidence>
<dbReference type="EMBL" id="FNGA01000003">
    <property type="protein sequence ID" value="SDL10463.1"/>
    <property type="molecule type" value="Genomic_DNA"/>
</dbReference>
<organism evidence="2 3">
    <name type="scientific">Maridesulfovibrio ferrireducens</name>
    <dbReference type="NCBI Taxonomy" id="246191"/>
    <lineage>
        <taxon>Bacteria</taxon>
        <taxon>Pseudomonadati</taxon>
        <taxon>Thermodesulfobacteriota</taxon>
        <taxon>Desulfovibrionia</taxon>
        <taxon>Desulfovibrionales</taxon>
        <taxon>Desulfovibrionaceae</taxon>
        <taxon>Maridesulfovibrio</taxon>
    </lineage>
</organism>
<protein>
    <submittedName>
        <fullName evidence="2">Uncharacterized protein</fullName>
    </submittedName>
</protein>
<reference evidence="3" key="1">
    <citation type="submission" date="2016-10" db="EMBL/GenBank/DDBJ databases">
        <authorList>
            <person name="Varghese N."/>
            <person name="Submissions S."/>
        </authorList>
    </citation>
    <scope>NUCLEOTIDE SEQUENCE [LARGE SCALE GENOMIC DNA]</scope>
    <source>
        <strain evidence="3">DSM 16995</strain>
    </source>
</reference>
<dbReference type="Proteomes" id="UP000199053">
    <property type="component" value="Unassembled WGS sequence"/>
</dbReference>
<keyword evidence="1" id="KW-1133">Transmembrane helix</keyword>
<feature type="transmembrane region" description="Helical" evidence="1">
    <location>
        <begin position="92"/>
        <end position="108"/>
    </location>
</feature>